<evidence type="ECO:0000259" key="2">
    <source>
        <dbReference type="Pfam" id="PF00696"/>
    </source>
</evidence>
<gene>
    <name evidence="3" type="ORF">EDC64_11236</name>
</gene>
<dbReference type="AlphaFoldDB" id="A0A4R3LQ31"/>
<protein>
    <recommendedName>
        <fullName evidence="2">Aspartate/glutamate/uridylate kinase domain-containing protein</fullName>
    </recommendedName>
</protein>
<proteinExistence type="predicted"/>
<dbReference type="InterPro" id="IPR001048">
    <property type="entry name" value="Asp/Glu/Uridylate_kinase"/>
</dbReference>
<keyword evidence="4" id="KW-1185">Reference proteome</keyword>
<name>A0A4R3LQ31_9HYPH</name>
<dbReference type="EMBL" id="SMAI01000012">
    <property type="protein sequence ID" value="TCT02603.1"/>
    <property type="molecule type" value="Genomic_DNA"/>
</dbReference>
<dbReference type="Proteomes" id="UP000294664">
    <property type="component" value="Unassembled WGS sequence"/>
</dbReference>
<evidence type="ECO:0000256" key="1">
    <source>
        <dbReference type="SAM" id="MobiDB-lite"/>
    </source>
</evidence>
<dbReference type="SUPFAM" id="SSF53633">
    <property type="entry name" value="Carbamate kinase-like"/>
    <property type="match status" value="1"/>
</dbReference>
<sequence>MTRDMHRKRPNLNAPRSHPVHLRAAGPRLGCRRRLGYHRRMPPAVPAPSAPPTPGTIVVKLGGSLAGAPDLFTFTAQFATRDDVVIVPGGGPFADAVRHAEGPLRLSRGACHRMAILGMEQMAHALRDIAPALRPLRTLDEVRRHRAGLWFPATELLGADDIEESWDVTSDSLACWLARRIGAARVVLVKAPGAVPPMNAAAATSADIAGWTRSGRVDGAFAAYAAAFGGPVHVIAADDAAGIARLFGPLPRRSAA</sequence>
<organism evidence="3 4">
    <name type="scientific">Aquabacter spiritensis</name>
    <dbReference type="NCBI Taxonomy" id="933073"/>
    <lineage>
        <taxon>Bacteria</taxon>
        <taxon>Pseudomonadati</taxon>
        <taxon>Pseudomonadota</taxon>
        <taxon>Alphaproteobacteria</taxon>
        <taxon>Hyphomicrobiales</taxon>
        <taxon>Xanthobacteraceae</taxon>
        <taxon>Aquabacter</taxon>
    </lineage>
</organism>
<feature type="region of interest" description="Disordered" evidence="1">
    <location>
        <begin position="1"/>
        <end position="20"/>
    </location>
</feature>
<accession>A0A4R3LQ31</accession>
<evidence type="ECO:0000313" key="4">
    <source>
        <dbReference type="Proteomes" id="UP000294664"/>
    </source>
</evidence>
<reference evidence="3 4" key="1">
    <citation type="submission" date="2019-03" db="EMBL/GenBank/DDBJ databases">
        <title>Genomic Encyclopedia of Type Strains, Phase IV (KMG-IV): sequencing the most valuable type-strain genomes for metagenomic binning, comparative biology and taxonomic classification.</title>
        <authorList>
            <person name="Goeker M."/>
        </authorList>
    </citation>
    <scope>NUCLEOTIDE SEQUENCE [LARGE SCALE GENOMIC DNA]</scope>
    <source>
        <strain evidence="3 4">DSM 9035</strain>
    </source>
</reference>
<feature type="domain" description="Aspartate/glutamate/uridylate kinase" evidence="2">
    <location>
        <begin position="56"/>
        <end position="129"/>
    </location>
</feature>
<dbReference type="Pfam" id="PF00696">
    <property type="entry name" value="AA_kinase"/>
    <property type="match status" value="1"/>
</dbReference>
<feature type="compositionally biased region" description="Basic residues" evidence="1">
    <location>
        <begin position="1"/>
        <end position="10"/>
    </location>
</feature>
<dbReference type="Gene3D" id="3.40.1160.10">
    <property type="entry name" value="Acetylglutamate kinase-like"/>
    <property type="match status" value="1"/>
</dbReference>
<dbReference type="InterPro" id="IPR036393">
    <property type="entry name" value="AceGlu_kinase-like_sf"/>
</dbReference>
<comment type="caution">
    <text evidence="3">The sequence shown here is derived from an EMBL/GenBank/DDBJ whole genome shotgun (WGS) entry which is preliminary data.</text>
</comment>
<evidence type="ECO:0000313" key="3">
    <source>
        <dbReference type="EMBL" id="TCT02603.1"/>
    </source>
</evidence>